<organism evidence="2 3">
    <name type="scientific">Nitrincola tapanii</name>
    <dbReference type="NCBI Taxonomy" id="1708751"/>
    <lineage>
        <taxon>Bacteria</taxon>
        <taxon>Pseudomonadati</taxon>
        <taxon>Pseudomonadota</taxon>
        <taxon>Gammaproteobacteria</taxon>
        <taxon>Oceanospirillales</taxon>
        <taxon>Oceanospirillaceae</taxon>
        <taxon>Nitrincola</taxon>
    </lineage>
</organism>
<evidence type="ECO:0000313" key="2">
    <source>
        <dbReference type="EMBL" id="KAA0873967.1"/>
    </source>
</evidence>
<dbReference type="AlphaFoldDB" id="A0A5A9VZP4"/>
<protein>
    <submittedName>
        <fullName evidence="2">FAD-binding protein</fullName>
    </submittedName>
</protein>
<evidence type="ECO:0000313" key="3">
    <source>
        <dbReference type="Proteomes" id="UP000325302"/>
    </source>
</evidence>
<accession>A0A5A9VZP4</accession>
<dbReference type="RefSeq" id="WP_149391619.1">
    <property type="nucleotide sequence ID" value="NZ_SMRS01000008.1"/>
</dbReference>
<dbReference type="SUPFAM" id="SSF51905">
    <property type="entry name" value="FAD/NAD(P)-binding domain"/>
    <property type="match status" value="1"/>
</dbReference>
<dbReference type="Pfam" id="PF01593">
    <property type="entry name" value="Amino_oxidase"/>
    <property type="match status" value="1"/>
</dbReference>
<dbReference type="PANTHER" id="PTHR16128:SF5">
    <property type="entry name" value="FAD_NAD(P)-BINDING OXIDOREDUCTASE FAMILY PROTEIN"/>
    <property type="match status" value="1"/>
</dbReference>
<proteinExistence type="predicted"/>
<dbReference type="InterPro" id="IPR002937">
    <property type="entry name" value="Amino_oxidase"/>
</dbReference>
<comment type="caution">
    <text evidence="2">The sequence shown here is derived from an EMBL/GenBank/DDBJ whole genome shotgun (WGS) entry which is preliminary data.</text>
</comment>
<gene>
    <name evidence="2" type="ORF">E1H14_11500</name>
</gene>
<dbReference type="PANTHER" id="PTHR16128">
    <property type="entry name" value="FAD/NAD(P)-BINDING OXIDOREDUCTASE FAMILY PROTEIN"/>
    <property type="match status" value="1"/>
</dbReference>
<keyword evidence="3" id="KW-1185">Reference proteome</keyword>
<sequence length="343" mass="37441">MTIINKELPVAVIGAGIAGLRCALGLREAGFAVEVFDKSRGTGGRLASTRVGALSADLGAPWIMTEDAEWRDWLNRHPHAAVPWTPWRSDFSLFNPAQTLSGWVGVPRSSAITRALAQGVTLTPERRISVVWPEREGVLLRDEQGEPLGHYAAAMVATPAPQAAPLLDAVQRFRQRAESVLMQPSWVLVLSLTRTPTALQGIDWVEGEHPVFRRWVRDSSKPGRQGEVWVLEASDAWSQDYVNLNADSVAQELMAEFEALVAEPLSVEAFKVHRWLYSAPQKALEAGALWDADARIGACGDWLGGSSSLSSHAASYLESAWCSGRALAEQVMTRQALKRESVA</sequence>
<dbReference type="Gene3D" id="3.90.660.10">
    <property type="match status" value="1"/>
</dbReference>
<dbReference type="InterPro" id="IPR036188">
    <property type="entry name" value="FAD/NAD-bd_sf"/>
</dbReference>
<dbReference type="EMBL" id="SMRS01000008">
    <property type="protein sequence ID" value="KAA0873967.1"/>
    <property type="molecule type" value="Genomic_DNA"/>
</dbReference>
<dbReference type="Gene3D" id="3.50.50.60">
    <property type="entry name" value="FAD/NAD(P)-binding domain"/>
    <property type="match status" value="1"/>
</dbReference>
<dbReference type="Proteomes" id="UP000325302">
    <property type="component" value="Unassembled WGS sequence"/>
</dbReference>
<dbReference type="Pfam" id="PF13450">
    <property type="entry name" value="NAD_binding_8"/>
    <property type="match status" value="1"/>
</dbReference>
<name>A0A5A9VZP4_9GAMM</name>
<dbReference type="GO" id="GO:0016491">
    <property type="term" value="F:oxidoreductase activity"/>
    <property type="evidence" value="ECO:0007669"/>
    <property type="project" value="InterPro"/>
</dbReference>
<dbReference type="OrthoDB" id="5792777at2"/>
<feature type="domain" description="Amine oxidase" evidence="1">
    <location>
        <begin position="110"/>
        <end position="332"/>
    </location>
</feature>
<reference evidence="2 3" key="1">
    <citation type="submission" date="2019-03" db="EMBL/GenBank/DDBJ databases">
        <title>Nitrincola sp. nov. isolated from an Indian soda lake.</title>
        <authorList>
            <person name="Joshi A."/>
            <person name="Thite S.V."/>
            <person name="Joseph N."/>
            <person name="Dhotre D."/>
            <person name="Moorthy M."/>
            <person name="Shouche Y.S."/>
        </authorList>
    </citation>
    <scope>NUCLEOTIDE SEQUENCE [LARGE SCALE GENOMIC DNA]</scope>
    <source>
        <strain evidence="2 3">MEB193</strain>
    </source>
</reference>
<evidence type="ECO:0000259" key="1">
    <source>
        <dbReference type="Pfam" id="PF01593"/>
    </source>
</evidence>